<gene>
    <name evidence="1" type="ORF">MLD38_038009</name>
</gene>
<name>A0ACB9KZW6_9MYRT</name>
<reference evidence="2" key="1">
    <citation type="journal article" date="2023" name="Front. Plant Sci.">
        <title>Chromosomal-level genome assembly of Melastoma candidum provides insights into trichome evolution.</title>
        <authorList>
            <person name="Zhong Y."/>
            <person name="Wu W."/>
            <person name="Sun C."/>
            <person name="Zou P."/>
            <person name="Liu Y."/>
            <person name="Dai S."/>
            <person name="Zhou R."/>
        </authorList>
    </citation>
    <scope>NUCLEOTIDE SEQUENCE [LARGE SCALE GENOMIC DNA]</scope>
</reference>
<dbReference type="EMBL" id="CM042891">
    <property type="protein sequence ID" value="KAI4302233.1"/>
    <property type="molecule type" value="Genomic_DNA"/>
</dbReference>
<evidence type="ECO:0000313" key="1">
    <source>
        <dbReference type="EMBL" id="KAI4302233.1"/>
    </source>
</evidence>
<protein>
    <submittedName>
        <fullName evidence="1">Uncharacterized protein</fullName>
    </submittedName>
</protein>
<dbReference type="Proteomes" id="UP001057402">
    <property type="component" value="Chromosome 12"/>
</dbReference>
<keyword evidence="2" id="KW-1185">Reference proteome</keyword>
<organism evidence="1 2">
    <name type="scientific">Melastoma candidum</name>
    <dbReference type="NCBI Taxonomy" id="119954"/>
    <lineage>
        <taxon>Eukaryota</taxon>
        <taxon>Viridiplantae</taxon>
        <taxon>Streptophyta</taxon>
        <taxon>Embryophyta</taxon>
        <taxon>Tracheophyta</taxon>
        <taxon>Spermatophyta</taxon>
        <taxon>Magnoliopsida</taxon>
        <taxon>eudicotyledons</taxon>
        <taxon>Gunneridae</taxon>
        <taxon>Pentapetalae</taxon>
        <taxon>rosids</taxon>
        <taxon>malvids</taxon>
        <taxon>Myrtales</taxon>
        <taxon>Melastomataceae</taxon>
        <taxon>Melastomatoideae</taxon>
        <taxon>Melastomateae</taxon>
        <taxon>Melastoma</taxon>
    </lineage>
</organism>
<accession>A0ACB9KZW6</accession>
<evidence type="ECO:0000313" key="2">
    <source>
        <dbReference type="Proteomes" id="UP001057402"/>
    </source>
</evidence>
<comment type="caution">
    <text evidence="1">The sequence shown here is derived from an EMBL/GenBank/DDBJ whole genome shotgun (WGS) entry which is preliminary data.</text>
</comment>
<proteinExistence type="predicted"/>
<sequence>MAMAATCARRALSQLTGSATRRTASLSSRRSSPSRLFSDSVLLSRVPVELGGAMSLMPLHDATSSALMTSLLCLSSRSWGCLSDGLATPL</sequence>